<dbReference type="Gene3D" id="2.130.10.10">
    <property type="entry name" value="YVTN repeat-like/Quinoprotein amine dehydrogenase"/>
    <property type="match status" value="1"/>
</dbReference>
<dbReference type="CDD" id="cd00200">
    <property type="entry name" value="WD40"/>
    <property type="match status" value="1"/>
</dbReference>
<dbReference type="EMBL" id="CAJVPQ010000958">
    <property type="protein sequence ID" value="CAG8523193.1"/>
    <property type="molecule type" value="Genomic_DNA"/>
</dbReference>
<dbReference type="InterPro" id="IPR015943">
    <property type="entry name" value="WD40/YVTN_repeat-like_dom_sf"/>
</dbReference>
<keyword evidence="6" id="KW-0539">Nucleus</keyword>
<evidence type="ECO:0000256" key="4">
    <source>
        <dbReference type="ARBA" id="ARBA00022737"/>
    </source>
</evidence>
<keyword evidence="5" id="KW-0508">mRNA splicing</keyword>
<comment type="caution">
    <text evidence="8">The sequence shown here is derived from an EMBL/GenBank/DDBJ whole genome shotgun (WGS) entry which is preliminary data.</text>
</comment>
<dbReference type="FunFam" id="2.130.10.10:FF:000229">
    <property type="entry name" value="Small nuclear ribonucleoprotein U5 subunit 40"/>
    <property type="match status" value="1"/>
</dbReference>
<dbReference type="PROSITE" id="PS50082">
    <property type="entry name" value="WD_REPEATS_2"/>
    <property type="match status" value="7"/>
</dbReference>
<protein>
    <submittedName>
        <fullName evidence="8">7764_t:CDS:1</fullName>
    </submittedName>
</protein>
<evidence type="ECO:0000313" key="9">
    <source>
        <dbReference type="Proteomes" id="UP000789570"/>
    </source>
</evidence>
<feature type="repeat" description="WD" evidence="7">
    <location>
        <begin position="143"/>
        <end position="185"/>
    </location>
</feature>
<feature type="repeat" description="WD" evidence="7">
    <location>
        <begin position="319"/>
        <end position="357"/>
    </location>
</feature>
<feature type="repeat" description="WD" evidence="7">
    <location>
        <begin position="227"/>
        <end position="261"/>
    </location>
</feature>
<reference evidence="8" key="1">
    <citation type="submission" date="2021-06" db="EMBL/GenBank/DDBJ databases">
        <authorList>
            <person name="Kallberg Y."/>
            <person name="Tangrot J."/>
            <person name="Rosling A."/>
        </authorList>
    </citation>
    <scope>NUCLEOTIDE SEQUENCE</scope>
    <source>
        <strain evidence="8">UK204</strain>
    </source>
</reference>
<comment type="subcellular location">
    <subcellularLocation>
        <location evidence="1">Nucleus</location>
    </subcellularLocation>
</comment>
<keyword evidence="2 7" id="KW-0853">WD repeat</keyword>
<name>A0A9N9FB28_9GLOM</name>
<organism evidence="8 9">
    <name type="scientific">Funneliformis caledonium</name>
    <dbReference type="NCBI Taxonomy" id="1117310"/>
    <lineage>
        <taxon>Eukaryota</taxon>
        <taxon>Fungi</taxon>
        <taxon>Fungi incertae sedis</taxon>
        <taxon>Mucoromycota</taxon>
        <taxon>Glomeromycotina</taxon>
        <taxon>Glomeromycetes</taxon>
        <taxon>Glomerales</taxon>
        <taxon>Glomeraceae</taxon>
        <taxon>Funneliformis</taxon>
    </lineage>
</organism>
<dbReference type="GO" id="GO:0071013">
    <property type="term" value="C:catalytic step 2 spliceosome"/>
    <property type="evidence" value="ECO:0007669"/>
    <property type="project" value="TreeGrafter"/>
</dbReference>
<dbReference type="PROSITE" id="PS50294">
    <property type="entry name" value="WD_REPEATS_REGION"/>
    <property type="match status" value="5"/>
</dbReference>
<dbReference type="GO" id="GO:0005682">
    <property type="term" value="C:U5 snRNP"/>
    <property type="evidence" value="ECO:0007669"/>
    <property type="project" value="UniProtKB-ARBA"/>
</dbReference>
<dbReference type="InterPro" id="IPR020472">
    <property type="entry name" value="WD40_PAC1"/>
</dbReference>
<sequence>MSDKTPEPSSQGSGQLIKKQKLDQTNALTITSAGSGSNGALIQTIKRTSGLQAPIMLLSGHQGEIYTVRFSPSGQHIASGSFDRTILLWNTYGDCINYGVLKGHNGAIMELQWSRDSSKIFSCATDKTVGVWDVTTGTRIKKFKGHTSFVNSVSAARRGNEILVSGSDDGTIRIWDLRQKHAVDTFTHQYQITATCFSEAGDLVFAGCLDNDIIAWDLRKKAHAYVLKGHQDIISGIKLSPDGSYLLSNAMDNTVRAWDVKPFAPTDRLLKIFEGAPHSFEKNLIKPAWSSDGLQIASGSGDRTVVIWDFSSRRILYKLPGHKGCVNEVDFHPNEPIIVSGSTDRQIFLGEINPSNL</sequence>
<dbReference type="PANTHER" id="PTHR44006">
    <property type="entry name" value="U5 SMALL NUCLEAR RIBONUCLEOPROTEIN 40 KDA PROTEIN"/>
    <property type="match status" value="1"/>
</dbReference>
<keyword evidence="9" id="KW-1185">Reference proteome</keyword>
<dbReference type="Proteomes" id="UP000789570">
    <property type="component" value="Unassembled WGS sequence"/>
</dbReference>
<dbReference type="SUPFAM" id="SSF50978">
    <property type="entry name" value="WD40 repeat-like"/>
    <property type="match status" value="1"/>
</dbReference>
<gene>
    <name evidence="8" type="ORF">FCALED_LOCUS4807</name>
</gene>
<feature type="repeat" description="WD" evidence="7">
    <location>
        <begin position="58"/>
        <end position="90"/>
    </location>
</feature>
<accession>A0A9N9FB28</accession>
<evidence type="ECO:0000313" key="8">
    <source>
        <dbReference type="EMBL" id="CAG8523193.1"/>
    </source>
</evidence>
<dbReference type="PROSITE" id="PS00678">
    <property type="entry name" value="WD_REPEATS_1"/>
    <property type="match status" value="4"/>
</dbReference>
<feature type="repeat" description="WD" evidence="7">
    <location>
        <begin position="185"/>
        <end position="226"/>
    </location>
</feature>
<feature type="repeat" description="WD" evidence="7">
    <location>
        <begin position="288"/>
        <end position="318"/>
    </location>
</feature>
<dbReference type="OrthoDB" id="1068471at2759"/>
<dbReference type="PRINTS" id="PR00320">
    <property type="entry name" value="GPROTEINBRPT"/>
</dbReference>
<proteinExistence type="predicted"/>
<dbReference type="InterPro" id="IPR019775">
    <property type="entry name" value="WD40_repeat_CS"/>
</dbReference>
<keyword evidence="4" id="KW-0677">Repeat</keyword>
<keyword evidence="3" id="KW-0507">mRNA processing</keyword>
<dbReference type="InterPro" id="IPR052234">
    <property type="entry name" value="U5_snRNP_Component"/>
</dbReference>
<dbReference type="InterPro" id="IPR001680">
    <property type="entry name" value="WD40_rpt"/>
</dbReference>
<feature type="repeat" description="WD" evidence="7">
    <location>
        <begin position="101"/>
        <end position="142"/>
    </location>
</feature>
<evidence type="ECO:0000256" key="5">
    <source>
        <dbReference type="ARBA" id="ARBA00023187"/>
    </source>
</evidence>
<evidence type="ECO:0000256" key="6">
    <source>
        <dbReference type="ARBA" id="ARBA00023242"/>
    </source>
</evidence>
<dbReference type="PANTHER" id="PTHR44006:SF1">
    <property type="entry name" value="U5 SMALL NUCLEAR RIBONUCLEOPROTEIN 40 KDA PROTEIN"/>
    <property type="match status" value="1"/>
</dbReference>
<evidence type="ECO:0000256" key="2">
    <source>
        <dbReference type="ARBA" id="ARBA00022574"/>
    </source>
</evidence>
<dbReference type="Pfam" id="PF00400">
    <property type="entry name" value="WD40"/>
    <property type="match status" value="7"/>
</dbReference>
<evidence type="ECO:0000256" key="3">
    <source>
        <dbReference type="ARBA" id="ARBA00022664"/>
    </source>
</evidence>
<evidence type="ECO:0000256" key="1">
    <source>
        <dbReference type="ARBA" id="ARBA00004123"/>
    </source>
</evidence>
<dbReference type="SMART" id="SM00320">
    <property type="entry name" value="WD40"/>
    <property type="match status" value="7"/>
</dbReference>
<dbReference type="GO" id="GO:0000375">
    <property type="term" value="P:RNA splicing, via transesterification reactions"/>
    <property type="evidence" value="ECO:0007669"/>
    <property type="project" value="UniProtKB-ARBA"/>
</dbReference>
<evidence type="ECO:0000256" key="7">
    <source>
        <dbReference type="PROSITE-ProRule" id="PRU00221"/>
    </source>
</evidence>
<dbReference type="AlphaFoldDB" id="A0A9N9FB28"/>
<dbReference type="GO" id="GO:0006397">
    <property type="term" value="P:mRNA processing"/>
    <property type="evidence" value="ECO:0007669"/>
    <property type="project" value="UniProtKB-KW"/>
</dbReference>
<dbReference type="InterPro" id="IPR036322">
    <property type="entry name" value="WD40_repeat_dom_sf"/>
</dbReference>
<dbReference type="GO" id="GO:0003723">
    <property type="term" value="F:RNA binding"/>
    <property type="evidence" value="ECO:0007669"/>
    <property type="project" value="TreeGrafter"/>
</dbReference>